<evidence type="ECO:0000256" key="4">
    <source>
        <dbReference type="ARBA" id="ARBA00022454"/>
    </source>
</evidence>
<dbReference type="GO" id="GO:0000070">
    <property type="term" value="P:mitotic sister chromatid segregation"/>
    <property type="evidence" value="ECO:0007669"/>
    <property type="project" value="TreeGrafter"/>
</dbReference>
<dbReference type="CDD" id="cd22647">
    <property type="entry name" value="CTF3_NTD_HEAT"/>
    <property type="match status" value="1"/>
</dbReference>
<dbReference type="PANTHER" id="PTHR48208:SF2">
    <property type="entry name" value="CENTROMERE PROTEIN I"/>
    <property type="match status" value="1"/>
</dbReference>
<keyword evidence="5" id="KW-0539">Nucleus</keyword>
<sequence>MPSSVASLTYDVEEASKVPAKRRGVSIKPTVEDLASSLYEAGALPDELTRLINLITRPSHLDQATRGALIRNLYPATKVPKEALLNVLGCLGHGELKPSLPIQALVLRWLVLVYNVLEEPGLLSQAYAVLFNLLDTAALRSQLCHLLALVTRRKHVRPFRIQAVLALSRQTGSDASLTGLLRVYKNYYPEIIVGEVTKGRASAFKHPDPQWRSRLDEIQAEHLLRSRQEPGGSRNAFRVNHLLSKQMRGQRGSSIPAVHTLHAQEDSVTLEEIDSAESFVLNLEKIELPNQLVAVLADPLLQKLMTLRANHEDYSRVNNWVAACILDVRNGDADAELLLDTVDVLQDYVSNTQALPEALLPLFSELFRVWDGADKRDVVLEVLSYTPLMRFDQLYGTTFQPLEACLLDNTAESQLRLLSFYTALLRRWRIILLSAEDVSSLEVSSVSDLVGHVNQLTLTLSQTSPTASTHLSILEFYNYTASLTIVPSLLQHLTIAIPPPTLVYILHFSHCLAVVSRACATVATYKRGLEMAMTQSSGRHLSPAESERVRTFNGFLMDMCNCIWRSKAFGTTDVNAQGCRIPVAVVTSLQTYLAGVDPDTPLASAFGVSHSPVLCLQSLSYVRELEDMILAEMDGDLRERHGGPVTLKSLAALKNRGGLDLSWQEYRSGVLRYLEQNGFGGVSNLMYNTMKILMHSKP</sequence>
<dbReference type="Proteomes" id="UP001244011">
    <property type="component" value="Unassembled WGS sequence"/>
</dbReference>
<dbReference type="RefSeq" id="XP_060286822.1">
    <property type="nucleotide sequence ID" value="XM_060427072.1"/>
</dbReference>
<keyword evidence="4" id="KW-0158">Chromosome</keyword>
<evidence type="ECO:0000256" key="5">
    <source>
        <dbReference type="ARBA" id="ARBA00023242"/>
    </source>
</evidence>
<proteinExistence type="inferred from homology"/>
<comment type="caution">
    <text evidence="7">The sequence shown here is derived from an EMBL/GenBank/DDBJ whole genome shotgun (WGS) entry which is preliminary data.</text>
</comment>
<dbReference type="GO" id="GO:0005634">
    <property type="term" value="C:nucleus"/>
    <property type="evidence" value="ECO:0007669"/>
    <property type="project" value="UniProtKB-SubCell"/>
</dbReference>
<evidence type="ECO:0000256" key="2">
    <source>
        <dbReference type="ARBA" id="ARBA00004584"/>
    </source>
</evidence>
<evidence type="ECO:0000256" key="6">
    <source>
        <dbReference type="ARBA" id="ARBA00023328"/>
    </source>
</evidence>
<dbReference type="GeneID" id="85310259"/>
<dbReference type="AlphaFoldDB" id="A0AAJ0FPW7"/>
<gene>
    <name evidence="7" type="ORF">QBC33DRAFT_528667</name>
</gene>
<dbReference type="GO" id="GO:0034080">
    <property type="term" value="P:CENP-A containing chromatin assembly"/>
    <property type="evidence" value="ECO:0007669"/>
    <property type="project" value="TreeGrafter"/>
</dbReference>
<dbReference type="EMBL" id="MU839000">
    <property type="protein sequence ID" value="KAK1770609.1"/>
    <property type="molecule type" value="Genomic_DNA"/>
</dbReference>
<evidence type="ECO:0000313" key="7">
    <source>
        <dbReference type="EMBL" id="KAK1770609.1"/>
    </source>
</evidence>
<protein>
    <submittedName>
        <fullName evidence="7">Mis6-domain-containing protein</fullName>
    </submittedName>
</protein>
<evidence type="ECO:0000256" key="1">
    <source>
        <dbReference type="ARBA" id="ARBA00004123"/>
    </source>
</evidence>
<reference evidence="7" key="1">
    <citation type="submission" date="2023-06" db="EMBL/GenBank/DDBJ databases">
        <title>Genome-scale phylogeny and comparative genomics of the fungal order Sordariales.</title>
        <authorList>
            <consortium name="Lawrence Berkeley National Laboratory"/>
            <person name="Hensen N."/>
            <person name="Bonometti L."/>
            <person name="Westerberg I."/>
            <person name="Brannstrom I.O."/>
            <person name="Guillou S."/>
            <person name="Cros-Aarteil S."/>
            <person name="Calhoun S."/>
            <person name="Haridas S."/>
            <person name="Kuo A."/>
            <person name="Mondo S."/>
            <person name="Pangilinan J."/>
            <person name="Riley R."/>
            <person name="Labutti K."/>
            <person name="Andreopoulos B."/>
            <person name="Lipzen A."/>
            <person name="Chen C."/>
            <person name="Yanf M."/>
            <person name="Daum C."/>
            <person name="Ng V."/>
            <person name="Clum A."/>
            <person name="Steindorff A."/>
            <person name="Ohm R."/>
            <person name="Martin F."/>
            <person name="Silar P."/>
            <person name="Natvig D."/>
            <person name="Lalanne C."/>
            <person name="Gautier V."/>
            <person name="Ament-Velasquez S.L."/>
            <person name="Kruys A."/>
            <person name="Hutchinson M.I."/>
            <person name="Powell A.J."/>
            <person name="Barry K."/>
            <person name="Miller A.N."/>
            <person name="Grigoriev I.V."/>
            <person name="Debuchy R."/>
            <person name="Gladieux P."/>
            <person name="Thoren M.H."/>
            <person name="Johannesson H."/>
        </authorList>
    </citation>
    <scope>NUCLEOTIDE SEQUENCE</scope>
    <source>
        <strain evidence="7">8032-3</strain>
    </source>
</reference>
<evidence type="ECO:0000256" key="3">
    <source>
        <dbReference type="ARBA" id="ARBA00005470"/>
    </source>
</evidence>
<name>A0AAJ0FPW7_9PEZI</name>
<organism evidence="7 8">
    <name type="scientific">Phialemonium atrogriseum</name>
    <dbReference type="NCBI Taxonomy" id="1093897"/>
    <lineage>
        <taxon>Eukaryota</taxon>
        <taxon>Fungi</taxon>
        <taxon>Dikarya</taxon>
        <taxon>Ascomycota</taxon>
        <taxon>Pezizomycotina</taxon>
        <taxon>Sordariomycetes</taxon>
        <taxon>Sordariomycetidae</taxon>
        <taxon>Cephalothecales</taxon>
        <taxon>Cephalothecaceae</taxon>
        <taxon>Phialemonium</taxon>
    </lineage>
</organism>
<comment type="similarity">
    <text evidence="3">Belongs to the CENP-I/CTF3 family.</text>
</comment>
<dbReference type="PANTHER" id="PTHR48208">
    <property type="entry name" value="CENTROMERE PROTEIN I"/>
    <property type="match status" value="1"/>
</dbReference>
<comment type="subcellular location">
    <subcellularLocation>
        <location evidence="2">Chromosome</location>
        <location evidence="2">Centromere</location>
    </subcellularLocation>
    <subcellularLocation>
        <location evidence="1">Nucleus</location>
    </subcellularLocation>
</comment>
<keyword evidence="6" id="KW-0137">Centromere</keyword>
<evidence type="ECO:0000313" key="8">
    <source>
        <dbReference type="Proteomes" id="UP001244011"/>
    </source>
</evidence>
<dbReference type="Pfam" id="PF07778">
    <property type="entry name" value="CENP-I"/>
    <property type="match status" value="1"/>
</dbReference>
<keyword evidence="8" id="KW-1185">Reference proteome</keyword>
<dbReference type="InterPro" id="IPR012485">
    <property type="entry name" value="CENP-I"/>
</dbReference>
<accession>A0AAJ0FPW7</accession>
<dbReference type="GO" id="GO:0000939">
    <property type="term" value="C:inner kinetochore"/>
    <property type="evidence" value="ECO:0007669"/>
    <property type="project" value="TreeGrafter"/>
</dbReference>